<organism evidence="3 4">
    <name type="scientific">Allobranchiibius huperziae</name>
    <dbReference type="NCBI Taxonomy" id="1874116"/>
    <lineage>
        <taxon>Bacteria</taxon>
        <taxon>Bacillati</taxon>
        <taxon>Actinomycetota</taxon>
        <taxon>Actinomycetes</taxon>
        <taxon>Micrococcales</taxon>
        <taxon>Dermacoccaceae</taxon>
        <taxon>Allobranchiibius</taxon>
    </lineage>
</organism>
<proteinExistence type="predicted"/>
<dbReference type="Pfam" id="PF00857">
    <property type="entry name" value="Isochorismatase"/>
    <property type="match status" value="1"/>
</dbReference>
<feature type="domain" description="Isochorismatase-like" evidence="2">
    <location>
        <begin position="15"/>
        <end position="157"/>
    </location>
</feature>
<evidence type="ECO:0000313" key="4">
    <source>
        <dbReference type="Proteomes" id="UP000571817"/>
    </source>
</evidence>
<name>A0A853DLT0_9MICO</name>
<evidence type="ECO:0000313" key="3">
    <source>
        <dbReference type="EMBL" id="NYJ75085.1"/>
    </source>
</evidence>
<accession>A0A853DLT0</accession>
<dbReference type="SUPFAM" id="SSF52499">
    <property type="entry name" value="Isochorismatase-like hydrolases"/>
    <property type="match status" value="1"/>
</dbReference>
<keyword evidence="4" id="KW-1185">Reference proteome</keyword>
<dbReference type="Proteomes" id="UP000571817">
    <property type="component" value="Unassembled WGS sequence"/>
</dbReference>
<dbReference type="EMBL" id="JACCFW010000001">
    <property type="protein sequence ID" value="NYJ75085.1"/>
    <property type="molecule type" value="Genomic_DNA"/>
</dbReference>
<dbReference type="AlphaFoldDB" id="A0A853DLT0"/>
<dbReference type="GO" id="GO:0016787">
    <property type="term" value="F:hydrolase activity"/>
    <property type="evidence" value="ECO:0007669"/>
    <property type="project" value="UniProtKB-KW"/>
</dbReference>
<dbReference type="CDD" id="cd01014">
    <property type="entry name" value="nicotinamidase_related"/>
    <property type="match status" value="1"/>
</dbReference>
<sequence length="192" mass="20595">MSNAVQGVPSIDARTALVIVDVQRGFDDAGCWGPRDNPLCEKHVAALLGRWREDGRPVVFVRHDSLDPRSPLRPGQPGHAFKDVITGEPDLLVATSVNSSFHGTPDLHAWLQQEGISSIVICGITTNHCCETTARVGGNLGYDVRFVIDATHTFDRVGPDGAEYTAAELSRVTAANLHGEFATVVKTADLLG</sequence>
<dbReference type="InterPro" id="IPR036380">
    <property type="entry name" value="Isochorismatase-like_sf"/>
</dbReference>
<gene>
    <name evidence="3" type="ORF">HNR15_002048</name>
</gene>
<dbReference type="Gene3D" id="3.40.50.850">
    <property type="entry name" value="Isochorismatase-like"/>
    <property type="match status" value="1"/>
</dbReference>
<evidence type="ECO:0000256" key="1">
    <source>
        <dbReference type="ARBA" id="ARBA00022801"/>
    </source>
</evidence>
<keyword evidence="1" id="KW-0378">Hydrolase</keyword>
<dbReference type="PANTHER" id="PTHR43540">
    <property type="entry name" value="PEROXYUREIDOACRYLATE/UREIDOACRYLATE AMIDOHYDROLASE-RELATED"/>
    <property type="match status" value="1"/>
</dbReference>
<protein>
    <submittedName>
        <fullName evidence="3">Nicotinamidase-related amidase</fullName>
    </submittedName>
</protein>
<dbReference type="PANTHER" id="PTHR43540:SF1">
    <property type="entry name" value="ISOCHORISMATASE HYDROLASE"/>
    <property type="match status" value="1"/>
</dbReference>
<dbReference type="InterPro" id="IPR000868">
    <property type="entry name" value="Isochorismatase-like_dom"/>
</dbReference>
<comment type="caution">
    <text evidence="3">The sequence shown here is derived from an EMBL/GenBank/DDBJ whole genome shotgun (WGS) entry which is preliminary data.</text>
</comment>
<dbReference type="RefSeq" id="WP_179481467.1">
    <property type="nucleotide sequence ID" value="NZ_JACCFW010000001.1"/>
</dbReference>
<dbReference type="InterPro" id="IPR050272">
    <property type="entry name" value="Isochorismatase-like_hydrls"/>
</dbReference>
<reference evidence="3 4" key="1">
    <citation type="submission" date="2020-07" db="EMBL/GenBank/DDBJ databases">
        <title>Sequencing the genomes of 1000 actinobacteria strains.</title>
        <authorList>
            <person name="Klenk H.-P."/>
        </authorList>
    </citation>
    <scope>NUCLEOTIDE SEQUENCE [LARGE SCALE GENOMIC DNA]</scope>
    <source>
        <strain evidence="3 4">DSM 29531</strain>
    </source>
</reference>
<evidence type="ECO:0000259" key="2">
    <source>
        <dbReference type="Pfam" id="PF00857"/>
    </source>
</evidence>